<dbReference type="RefSeq" id="WP_095960540.1">
    <property type="nucleotide sequence ID" value="NZ_CP022203.1"/>
</dbReference>
<name>A0A250K2V4_9BACT</name>
<evidence type="ECO:0008006" key="3">
    <source>
        <dbReference type="Google" id="ProtNLM"/>
    </source>
</evidence>
<reference evidence="1 2" key="1">
    <citation type="submission" date="2017-06" db="EMBL/GenBank/DDBJ databases">
        <title>Sequencing and comparative analysis of myxobacterial genomes.</title>
        <authorList>
            <person name="Rupp O."/>
            <person name="Goesmann A."/>
            <person name="Sogaard-Andersen L."/>
        </authorList>
    </citation>
    <scope>NUCLEOTIDE SEQUENCE [LARGE SCALE GENOMIC DNA]</scope>
    <source>
        <strain evidence="1 2">DSM 14697</strain>
    </source>
</reference>
<dbReference type="EMBL" id="CP022203">
    <property type="protein sequence ID" value="ATB50288.1"/>
    <property type="molecule type" value="Genomic_DNA"/>
</dbReference>
<dbReference type="AlphaFoldDB" id="A0A250K2V4"/>
<proteinExistence type="predicted"/>
<sequence length="449" mass="48614">MSARGGIWLVLALAVTGCSTTRLVRLDTGDGPPLVHTPFTEDHATPVELNDDEFEEAVVALARDVRPFSNPLREARQRFGVPERSGVYLYEKRGPRLIPQEEERDANGLRLLESYADDDLTRAYGRWCERKSQPGDCLRLLAEGPLLASDGKYSLAMAIAMDSVWDETAEALEDMADPQALLATVSASVSMYLLLWSLPEPVSKGLAALLTATAIAYLGVDTVWRILDGWVTLVREVERATSFAQLSAAGEVYGEVLGENAARVFVMLAIAAIGNTAGLAAKTSKLPGSAQAALAVEAQAGFRYAATESVHSVAMTAEGFTIALAPNAVAMAAQGMRGGRSEKHHLATNKNSRSAARGGPWTPKFEKIFKKAGMELKDPENIVPISGHKGPHPQEYHDLVHERLYDATRACRKVSDCREALIRALRRLATEVSTPGSRLNRLVTQGSRP</sequence>
<keyword evidence="2" id="KW-1185">Reference proteome</keyword>
<evidence type="ECO:0000313" key="2">
    <source>
        <dbReference type="Proteomes" id="UP000217343"/>
    </source>
</evidence>
<protein>
    <recommendedName>
        <fullName evidence="3">Lipoprotein</fullName>
    </recommendedName>
</protein>
<dbReference type="InterPro" id="IPR032871">
    <property type="entry name" value="AHH_dom_containing"/>
</dbReference>
<organism evidence="1 2">
    <name type="scientific">Corallococcus macrosporus DSM 14697</name>
    <dbReference type="NCBI Taxonomy" id="1189310"/>
    <lineage>
        <taxon>Bacteria</taxon>
        <taxon>Pseudomonadati</taxon>
        <taxon>Myxococcota</taxon>
        <taxon>Myxococcia</taxon>
        <taxon>Myxococcales</taxon>
        <taxon>Cystobacterineae</taxon>
        <taxon>Myxococcaceae</taxon>
        <taxon>Corallococcus</taxon>
    </lineage>
</organism>
<dbReference type="OrthoDB" id="5513339at2"/>
<dbReference type="Pfam" id="PF14412">
    <property type="entry name" value="AHH"/>
    <property type="match status" value="1"/>
</dbReference>
<dbReference type="PROSITE" id="PS51257">
    <property type="entry name" value="PROKAR_LIPOPROTEIN"/>
    <property type="match status" value="1"/>
</dbReference>
<dbReference type="Proteomes" id="UP000217343">
    <property type="component" value="Chromosome"/>
</dbReference>
<gene>
    <name evidence="1" type="ORF">MYMAC_005943</name>
</gene>
<accession>A0A250K2V4</accession>
<evidence type="ECO:0000313" key="1">
    <source>
        <dbReference type="EMBL" id="ATB50288.1"/>
    </source>
</evidence>
<dbReference type="KEGG" id="mmas:MYMAC_005943"/>